<evidence type="ECO:0000313" key="2">
    <source>
        <dbReference type="Proteomes" id="UP000008635"/>
    </source>
</evidence>
<organism evidence="1 2">
    <name type="scientific">Deinococcus maricopensis (strain DSM 21211 / LMG 22137 / NRRL B-23946 / LB-34)</name>
    <dbReference type="NCBI Taxonomy" id="709986"/>
    <lineage>
        <taxon>Bacteria</taxon>
        <taxon>Thermotogati</taxon>
        <taxon>Deinococcota</taxon>
        <taxon>Deinococci</taxon>
        <taxon>Deinococcales</taxon>
        <taxon>Deinococcaceae</taxon>
        <taxon>Deinococcus</taxon>
    </lineage>
</organism>
<proteinExistence type="predicted"/>
<gene>
    <name evidence="1" type="ordered locus">Deima_1236</name>
</gene>
<sequence length="232" mass="26501" precursor="true">MVWRRGFLITWVLGQALMFASAETGRLRTGWPLSPSVKVGKYGTTFKIYKGDVTVYGDRYGLYGVKDGKQIWGFKQGCFIDKDSPIFIFDDIFYANCDDRSQRGIHIAGIKFSSGEAFNTKNGVLTFYDDKYIYFHIYDDSGNDTLLPSQQTLELYRLPIGVLKSIPQLFLRFQSNNLGNFCSEPMQSSNSFMRFKGVSGRNIILESTLDKCNYQVTLDFKGKIINEQKNTH</sequence>
<dbReference type="KEGG" id="dmr:Deima_1236"/>
<reference evidence="1 2" key="1">
    <citation type="journal article" date="2011" name="Stand. Genomic Sci.">
        <title>Complete genome sequence of Deinococcus maricopensis type strain (LB-34).</title>
        <authorList>
            <person name="Pukall R."/>
            <person name="Zeytun A."/>
            <person name="Lucas S."/>
            <person name="Lapidus A."/>
            <person name="Hammon N."/>
            <person name="Deshpande S."/>
            <person name="Nolan M."/>
            <person name="Cheng J.F."/>
            <person name="Pitluck S."/>
            <person name="Liolios K."/>
            <person name="Pagani I."/>
            <person name="Mikhailova N."/>
            <person name="Ivanova N."/>
            <person name="Mavromatis K."/>
            <person name="Pati A."/>
            <person name="Tapia R."/>
            <person name="Han C."/>
            <person name="Goodwin L."/>
            <person name="Chen A."/>
            <person name="Palaniappan K."/>
            <person name="Land M."/>
            <person name="Hauser L."/>
            <person name="Chang Y.J."/>
            <person name="Jeffries C.D."/>
            <person name="Brambilla E.M."/>
            <person name="Rohde M."/>
            <person name="Goker M."/>
            <person name="Detter J.C."/>
            <person name="Woyke T."/>
            <person name="Bristow J."/>
            <person name="Eisen J.A."/>
            <person name="Markowitz V."/>
            <person name="Hugenholtz P."/>
            <person name="Kyrpides N.C."/>
            <person name="Klenk H.P."/>
        </authorList>
    </citation>
    <scope>NUCLEOTIDE SEQUENCE [LARGE SCALE GENOMIC DNA]</scope>
    <source>
        <strain evidence="2">DSM 21211 / LMG 22137 / NRRL B-23946 / LB-34</strain>
    </source>
</reference>
<evidence type="ECO:0000313" key="1">
    <source>
        <dbReference type="EMBL" id="ADV66887.1"/>
    </source>
</evidence>
<dbReference type="EMBL" id="CP002454">
    <property type="protein sequence ID" value="ADV66887.1"/>
    <property type="molecule type" value="Genomic_DNA"/>
</dbReference>
<dbReference type="RefSeq" id="WP_013556392.1">
    <property type="nucleotide sequence ID" value="NC_014958.1"/>
</dbReference>
<accession>E8U748</accession>
<dbReference type="AlphaFoldDB" id="E8U748"/>
<protein>
    <submittedName>
        <fullName evidence="1">Uncharacterized protein</fullName>
    </submittedName>
</protein>
<keyword evidence="2" id="KW-1185">Reference proteome</keyword>
<name>E8U748_DEIML</name>
<reference evidence="2" key="2">
    <citation type="submission" date="2011-01" db="EMBL/GenBank/DDBJ databases">
        <title>The complete genome of Deinococcus maricopensis DSM 21211.</title>
        <authorList>
            <consortium name="US DOE Joint Genome Institute (JGI-PGF)"/>
            <person name="Lucas S."/>
            <person name="Copeland A."/>
            <person name="Lapidus A."/>
            <person name="Goodwin L."/>
            <person name="Pitluck S."/>
            <person name="Kyrpides N."/>
            <person name="Mavromatis K."/>
            <person name="Pagani I."/>
            <person name="Ivanova N."/>
            <person name="Ovchinnikova G."/>
            <person name="Zeytun A."/>
            <person name="Detter J.C."/>
            <person name="Han C."/>
            <person name="Land M."/>
            <person name="Hauser L."/>
            <person name="Markowitz V."/>
            <person name="Cheng J.-F."/>
            <person name="Hugenholtz P."/>
            <person name="Woyke T."/>
            <person name="Wu D."/>
            <person name="Pukall R."/>
            <person name="Gehrich-Schroeter G."/>
            <person name="Brambilla E."/>
            <person name="Klenk H.-P."/>
            <person name="Eisen J.A."/>
        </authorList>
    </citation>
    <scope>NUCLEOTIDE SEQUENCE [LARGE SCALE GENOMIC DNA]</scope>
    <source>
        <strain evidence="2">DSM 21211 / LMG 22137 / NRRL B-23946 / LB-34</strain>
    </source>
</reference>
<dbReference type="HOGENOM" id="CLU_1193236_0_0_0"/>
<dbReference type="Proteomes" id="UP000008635">
    <property type="component" value="Chromosome"/>
</dbReference>